<dbReference type="InterPro" id="IPR033720">
    <property type="entry name" value="EFTU_2"/>
</dbReference>
<keyword evidence="3" id="KW-0648">Protein biosynthesis</keyword>
<evidence type="ECO:0000256" key="4">
    <source>
        <dbReference type="ARBA" id="ARBA00023128"/>
    </source>
</evidence>
<keyword evidence="2" id="KW-0251">Elongation factor</keyword>
<dbReference type="SUPFAM" id="SSF50447">
    <property type="entry name" value="Translation proteins"/>
    <property type="match status" value="1"/>
</dbReference>
<keyword evidence="4" id="KW-0496">Mitochondrion</keyword>
<sequence length="148" mass="16181">RDPELGLNSVLKLLEAVDTHIPLPPRDLDKPFLLPVESVHSIPGRGTVVTGTLERGTIRKGDECEFLGYNRHLRTVVTGELCPTAAPRLPHGRPTALTPRLLAGIEMFHKSLERAEAGDNLGALLRGLKREDVRRGMVMGKPGSLQAR</sequence>
<keyword evidence="7" id="KW-1185">Reference proteome</keyword>
<organism evidence="6 7">
    <name type="scientific">Fregetta grallaria</name>
    <name type="common">White-bellied storm-petrel</name>
    <name type="synonym">Procellaria grallaria</name>
    <dbReference type="NCBI Taxonomy" id="79628"/>
    <lineage>
        <taxon>Eukaryota</taxon>
        <taxon>Metazoa</taxon>
        <taxon>Chordata</taxon>
        <taxon>Craniata</taxon>
        <taxon>Vertebrata</taxon>
        <taxon>Euteleostomi</taxon>
        <taxon>Archelosauria</taxon>
        <taxon>Archosauria</taxon>
        <taxon>Dinosauria</taxon>
        <taxon>Saurischia</taxon>
        <taxon>Theropoda</taxon>
        <taxon>Coelurosauria</taxon>
        <taxon>Aves</taxon>
        <taxon>Neognathae</taxon>
        <taxon>Neoaves</taxon>
        <taxon>Aequornithes</taxon>
        <taxon>Procellariiformes</taxon>
        <taxon>Hydrobatidae</taxon>
        <taxon>Fregetta</taxon>
    </lineage>
</organism>
<reference evidence="6 7" key="1">
    <citation type="submission" date="2019-09" db="EMBL/GenBank/DDBJ databases">
        <title>Bird 10,000 Genomes (B10K) Project - Family phase.</title>
        <authorList>
            <person name="Zhang G."/>
        </authorList>
    </citation>
    <scope>NUCLEOTIDE SEQUENCE [LARGE SCALE GENOMIC DNA]</scope>
    <source>
        <strain evidence="6">B10K-DU-006-09</strain>
        <tissue evidence="6">Muscle</tissue>
    </source>
</reference>
<dbReference type="InterPro" id="IPR009000">
    <property type="entry name" value="Transl_B-barrel_sf"/>
</dbReference>
<dbReference type="EMBL" id="VZZT01013152">
    <property type="protein sequence ID" value="NXW12150.1"/>
    <property type="molecule type" value="Genomic_DNA"/>
</dbReference>
<dbReference type="GO" id="GO:0070125">
    <property type="term" value="P:mitochondrial translational elongation"/>
    <property type="evidence" value="ECO:0007669"/>
    <property type="project" value="TreeGrafter"/>
</dbReference>
<evidence type="ECO:0000313" key="6">
    <source>
        <dbReference type="EMBL" id="NXW12150.1"/>
    </source>
</evidence>
<dbReference type="GO" id="GO:0005525">
    <property type="term" value="F:GTP binding"/>
    <property type="evidence" value="ECO:0007669"/>
    <property type="project" value="UniProtKB-KW"/>
</dbReference>
<evidence type="ECO:0000256" key="1">
    <source>
        <dbReference type="ARBA" id="ARBA00022741"/>
    </source>
</evidence>
<evidence type="ECO:0000313" key="7">
    <source>
        <dbReference type="Proteomes" id="UP000563060"/>
    </source>
</evidence>
<protein>
    <submittedName>
        <fullName evidence="6">EFTU factor</fullName>
    </submittedName>
</protein>
<name>A0A7L3ZJ69_FREGA</name>
<dbReference type="Proteomes" id="UP000563060">
    <property type="component" value="Unassembled WGS sequence"/>
</dbReference>
<dbReference type="CDD" id="cd03697">
    <property type="entry name" value="EFTU_II"/>
    <property type="match status" value="1"/>
</dbReference>
<accession>A0A7L3ZJ69</accession>
<dbReference type="PANTHER" id="PTHR43721:SF36">
    <property type="entry name" value="ELONGATION FACTOR TU, MITOCHONDRIAL"/>
    <property type="match status" value="1"/>
</dbReference>
<dbReference type="InterPro" id="IPR050055">
    <property type="entry name" value="EF-Tu_GTPase"/>
</dbReference>
<evidence type="ECO:0000256" key="2">
    <source>
        <dbReference type="ARBA" id="ARBA00022768"/>
    </source>
</evidence>
<feature type="non-terminal residue" evidence="6">
    <location>
        <position position="148"/>
    </location>
</feature>
<proteinExistence type="predicted"/>
<feature type="non-terminal residue" evidence="6">
    <location>
        <position position="1"/>
    </location>
</feature>
<evidence type="ECO:0000256" key="3">
    <source>
        <dbReference type="ARBA" id="ARBA00022917"/>
    </source>
</evidence>
<dbReference type="GO" id="GO:0005739">
    <property type="term" value="C:mitochondrion"/>
    <property type="evidence" value="ECO:0007669"/>
    <property type="project" value="TreeGrafter"/>
</dbReference>
<keyword evidence="1" id="KW-0547">Nucleotide-binding</keyword>
<keyword evidence="5" id="KW-0342">GTP-binding</keyword>
<dbReference type="PANTHER" id="PTHR43721">
    <property type="entry name" value="ELONGATION FACTOR TU-RELATED"/>
    <property type="match status" value="1"/>
</dbReference>
<gene>
    <name evidence="6" type="primary">Tufm</name>
    <name evidence="6" type="ORF">FREGRA_R15202</name>
</gene>
<dbReference type="AlphaFoldDB" id="A0A7L3ZJ69"/>
<evidence type="ECO:0000256" key="5">
    <source>
        <dbReference type="ARBA" id="ARBA00023134"/>
    </source>
</evidence>
<dbReference type="GO" id="GO:0003746">
    <property type="term" value="F:translation elongation factor activity"/>
    <property type="evidence" value="ECO:0007669"/>
    <property type="project" value="UniProtKB-KW"/>
</dbReference>
<comment type="caution">
    <text evidence="6">The sequence shown here is derived from an EMBL/GenBank/DDBJ whole genome shotgun (WGS) entry which is preliminary data.</text>
</comment>
<dbReference type="Gene3D" id="2.40.30.10">
    <property type="entry name" value="Translation factors"/>
    <property type="match status" value="1"/>
</dbReference>